<dbReference type="SUPFAM" id="SSF56112">
    <property type="entry name" value="Protein kinase-like (PK-like)"/>
    <property type="match status" value="1"/>
</dbReference>
<evidence type="ECO:0000256" key="3">
    <source>
        <dbReference type="ARBA" id="ARBA00023157"/>
    </source>
</evidence>
<evidence type="ECO:0000256" key="6">
    <source>
        <dbReference type="ARBA" id="ARBA00048679"/>
    </source>
</evidence>
<dbReference type="SMART" id="SM00473">
    <property type="entry name" value="PAN_AP"/>
    <property type="match status" value="1"/>
</dbReference>
<evidence type="ECO:0000256" key="7">
    <source>
        <dbReference type="PROSITE-ProRule" id="PRU00076"/>
    </source>
</evidence>
<dbReference type="STRING" id="3476.A0A2P5BM92"/>
<dbReference type="Pfam" id="PF08276">
    <property type="entry name" value="PAN_2"/>
    <property type="match status" value="1"/>
</dbReference>
<dbReference type="EC" id="2.7.11.1" evidence="1"/>
<evidence type="ECO:0000256" key="2">
    <source>
        <dbReference type="ARBA" id="ARBA00022729"/>
    </source>
</evidence>
<feature type="domain" description="Bulb-type lectin" evidence="10">
    <location>
        <begin position="25"/>
        <end position="147"/>
    </location>
</feature>
<dbReference type="CDD" id="cd01098">
    <property type="entry name" value="PAN_AP_plant"/>
    <property type="match status" value="1"/>
</dbReference>
<dbReference type="PANTHER" id="PTHR32444">
    <property type="entry name" value="BULB-TYPE LECTIN DOMAIN-CONTAINING PROTEIN"/>
    <property type="match status" value="1"/>
</dbReference>
<dbReference type="InterPro" id="IPR011009">
    <property type="entry name" value="Kinase-like_dom_sf"/>
</dbReference>
<dbReference type="Gene3D" id="3.30.200.20">
    <property type="entry name" value="Phosphorylase Kinase, domain 1"/>
    <property type="match status" value="1"/>
</dbReference>
<name>A0A2P5BM92_PARAD</name>
<dbReference type="InterPro" id="IPR001480">
    <property type="entry name" value="Bulb-type_lectin_dom"/>
</dbReference>
<feature type="chain" id="PRO_5015113037" description="non-specific serine/threonine protein kinase" evidence="8">
    <location>
        <begin position="24"/>
        <end position="613"/>
    </location>
</feature>
<comment type="catalytic activity">
    <reaction evidence="5">
        <text>L-threonyl-[protein] + ATP = O-phospho-L-threonyl-[protein] + ADP + H(+)</text>
        <dbReference type="Rhea" id="RHEA:46608"/>
        <dbReference type="Rhea" id="RHEA-COMP:11060"/>
        <dbReference type="Rhea" id="RHEA-COMP:11605"/>
        <dbReference type="ChEBI" id="CHEBI:15378"/>
        <dbReference type="ChEBI" id="CHEBI:30013"/>
        <dbReference type="ChEBI" id="CHEBI:30616"/>
        <dbReference type="ChEBI" id="CHEBI:61977"/>
        <dbReference type="ChEBI" id="CHEBI:456216"/>
        <dbReference type="EC" id="2.7.11.1"/>
    </reaction>
</comment>
<dbReference type="CDD" id="cd00028">
    <property type="entry name" value="B_lectin"/>
    <property type="match status" value="1"/>
</dbReference>
<dbReference type="SMART" id="SM00108">
    <property type="entry name" value="B_lectin"/>
    <property type="match status" value="1"/>
</dbReference>
<evidence type="ECO:0000259" key="10">
    <source>
        <dbReference type="PROSITE" id="PS50927"/>
    </source>
</evidence>
<sequence>MALFSFMFIFVILRFFLLRATFALVDSIRPSESITDGRTLVSSDGTFQLGFFTPSSSSKNRYMGIWYKNIPVQTVVWVANRCNPINDSSGTLTIDDKGNLALLSKNNSVVWSTSSLKQAQKPLVQLLDNGNLVLRDEKDANSENYLWQSFDSPSDTFLSGMKIGWDLRRNLTRYLSAWKSFDDPCNGDFTYRVELDARLHTYPEVVIREGSAKFYRAGAWNGIGFTGSPELRPNPVFDYGFVYNDDEVYYTYNLKNKSLISIIVMNQTARLRQRLVWIETERIWSPYNSIPRDQCDSNGLCGANGNCIMTGNPVCQCLKGFKPKSQEKWNSMDWSEGCVRNSPLSCPDNNKDGFMKFSSLKLPDAEHTLVNKSMNLEECRAKCLSNCSCMAYTNSDARGIGSGCVMWFGDLLDIRQFHSGEEDLYIRMLASEIERNGTKSKNEAHEEDLELPLFSLPTISTATNNFSDKNKLGEGGFGPVYRGILKEGQEIAVKRLSKSSGQGVNEFKNEAWTLMKEGKTFELIEKCLRDSYNNMEEVLRCIHVGLLCVQQSPIDRPNMSSVVLMLSGESALPEPKPPGYFMEIDKREEDHSSSRKIKSSSICDTSITIFEAR</sequence>
<evidence type="ECO:0000313" key="12">
    <source>
        <dbReference type="EMBL" id="PON49906.1"/>
    </source>
</evidence>
<dbReference type="GO" id="GO:0004674">
    <property type="term" value="F:protein serine/threonine kinase activity"/>
    <property type="evidence" value="ECO:0007669"/>
    <property type="project" value="UniProtKB-EC"/>
</dbReference>
<accession>A0A2P5BM92</accession>
<keyword evidence="7" id="KW-0245">EGF-like domain</keyword>
<gene>
    <name evidence="12" type="ORF">PanWU01x14_227140</name>
</gene>
<keyword evidence="2 8" id="KW-0732">Signal</keyword>
<dbReference type="GO" id="GO:0048544">
    <property type="term" value="P:recognition of pollen"/>
    <property type="evidence" value="ECO:0007669"/>
    <property type="project" value="InterPro"/>
</dbReference>
<feature type="signal peptide" evidence="8">
    <location>
        <begin position="1"/>
        <end position="23"/>
    </location>
</feature>
<comment type="caution">
    <text evidence="7">Lacks conserved residue(s) required for the propagation of feature annotation.</text>
</comment>
<dbReference type="InterPro" id="IPR000858">
    <property type="entry name" value="S_locus_glycoprot_dom"/>
</dbReference>
<dbReference type="PROSITE" id="PS50927">
    <property type="entry name" value="BULB_LECTIN"/>
    <property type="match status" value="1"/>
</dbReference>
<dbReference type="OrthoDB" id="785331at2759"/>
<evidence type="ECO:0000259" key="9">
    <source>
        <dbReference type="PROSITE" id="PS50026"/>
    </source>
</evidence>
<dbReference type="InterPro" id="IPR000742">
    <property type="entry name" value="EGF"/>
</dbReference>
<dbReference type="PROSITE" id="PS50026">
    <property type="entry name" value="EGF_3"/>
    <property type="match status" value="1"/>
</dbReference>
<dbReference type="FunFam" id="2.90.10.10:FF:000001">
    <property type="entry name" value="G-type lectin S-receptor-like serine/threonine-protein kinase"/>
    <property type="match status" value="1"/>
</dbReference>
<keyword evidence="3" id="KW-1015">Disulfide bond</keyword>
<protein>
    <recommendedName>
        <fullName evidence="1">non-specific serine/threonine protein kinase</fullName>
        <ecNumber evidence="1">2.7.11.1</ecNumber>
    </recommendedName>
</protein>
<dbReference type="AlphaFoldDB" id="A0A2P5BM92"/>
<dbReference type="Pfam" id="PF01453">
    <property type="entry name" value="B_lectin"/>
    <property type="match status" value="1"/>
</dbReference>
<evidence type="ECO:0000313" key="13">
    <source>
        <dbReference type="Proteomes" id="UP000237105"/>
    </source>
</evidence>
<reference evidence="13" key="1">
    <citation type="submission" date="2016-06" db="EMBL/GenBank/DDBJ databases">
        <title>Parallel loss of symbiosis genes in relatives of nitrogen-fixing non-legume Parasponia.</title>
        <authorList>
            <person name="Van Velzen R."/>
            <person name="Holmer R."/>
            <person name="Bu F."/>
            <person name="Rutten L."/>
            <person name="Van Zeijl A."/>
            <person name="Liu W."/>
            <person name="Santuari L."/>
            <person name="Cao Q."/>
            <person name="Sharma T."/>
            <person name="Shen D."/>
            <person name="Roswanjaya Y."/>
            <person name="Wardhani T."/>
            <person name="Kalhor M.S."/>
            <person name="Jansen J."/>
            <person name="Van den Hoogen J."/>
            <person name="Gungor B."/>
            <person name="Hartog M."/>
            <person name="Hontelez J."/>
            <person name="Verver J."/>
            <person name="Yang W.-C."/>
            <person name="Schijlen E."/>
            <person name="Repin R."/>
            <person name="Schilthuizen M."/>
            <person name="Schranz E."/>
            <person name="Heidstra R."/>
            <person name="Miyata K."/>
            <person name="Fedorova E."/>
            <person name="Kohlen W."/>
            <person name="Bisseling T."/>
            <person name="Smit S."/>
            <person name="Geurts R."/>
        </authorList>
    </citation>
    <scope>NUCLEOTIDE SEQUENCE [LARGE SCALE GENOMIC DNA]</scope>
    <source>
        <strain evidence="13">cv. WU1-14</strain>
    </source>
</reference>
<evidence type="ECO:0000256" key="8">
    <source>
        <dbReference type="SAM" id="SignalP"/>
    </source>
</evidence>
<evidence type="ECO:0000256" key="5">
    <source>
        <dbReference type="ARBA" id="ARBA00047899"/>
    </source>
</evidence>
<dbReference type="PANTHER" id="PTHR32444:SF234">
    <property type="entry name" value="RECEPTOR-LIKE SERINE_THREONINE-PROTEIN KINASE"/>
    <property type="match status" value="1"/>
</dbReference>
<dbReference type="Pfam" id="PF00954">
    <property type="entry name" value="S_locus_glycop"/>
    <property type="match status" value="1"/>
</dbReference>
<keyword evidence="4" id="KW-0325">Glycoprotein</keyword>
<dbReference type="SUPFAM" id="SSF51110">
    <property type="entry name" value="alpha-D-mannose-specific plant lectins"/>
    <property type="match status" value="1"/>
</dbReference>
<dbReference type="Proteomes" id="UP000237105">
    <property type="component" value="Unassembled WGS sequence"/>
</dbReference>
<dbReference type="EMBL" id="JXTB01000252">
    <property type="protein sequence ID" value="PON49906.1"/>
    <property type="molecule type" value="Genomic_DNA"/>
</dbReference>
<feature type="domain" description="Apple" evidence="11">
    <location>
        <begin position="346"/>
        <end position="430"/>
    </location>
</feature>
<evidence type="ECO:0000256" key="1">
    <source>
        <dbReference type="ARBA" id="ARBA00012513"/>
    </source>
</evidence>
<feature type="domain" description="EGF-like" evidence="9">
    <location>
        <begin position="291"/>
        <end position="327"/>
    </location>
</feature>
<dbReference type="InterPro" id="IPR036426">
    <property type="entry name" value="Bulb-type_lectin_dom_sf"/>
</dbReference>
<organism evidence="12 13">
    <name type="scientific">Parasponia andersonii</name>
    <name type="common">Sponia andersonii</name>
    <dbReference type="NCBI Taxonomy" id="3476"/>
    <lineage>
        <taxon>Eukaryota</taxon>
        <taxon>Viridiplantae</taxon>
        <taxon>Streptophyta</taxon>
        <taxon>Embryophyta</taxon>
        <taxon>Tracheophyta</taxon>
        <taxon>Spermatophyta</taxon>
        <taxon>Magnoliopsida</taxon>
        <taxon>eudicotyledons</taxon>
        <taxon>Gunneridae</taxon>
        <taxon>Pentapetalae</taxon>
        <taxon>rosids</taxon>
        <taxon>fabids</taxon>
        <taxon>Rosales</taxon>
        <taxon>Cannabaceae</taxon>
        <taxon>Parasponia</taxon>
    </lineage>
</organism>
<proteinExistence type="predicted"/>
<evidence type="ECO:0000256" key="4">
    <source>
        <dbReference type="ARBA" id="ARBA00023180"/>
    </source>
</evidence>
<dbReference type="Gene3D" id="2.90.10.10">
    <property type="entry name" value="Bulb-type lectin domain"/>
    <property type="match status" value="1"/>
</dbReference>
<comment type="catalytic activity">
    <reaction evidence="6">
        <text>L-seryl-[protein] + ATP = O-phospho-L-seryl-[protein] + ADP + H(+)</text>
        <dbReference type="Rhea" id="RHEA:17989"/>
        <dbReference type="Rhea" id="RHEA-COMP:9863"/>
        <dbReference type="Rhea" id="RHEA-COMP:11604"/>
        <dbReference type="ChEBI" id="CHEBI:15378"/>
        <dbReference type="ChEBI" id="CHEBI:29999"/>
        <dbReference type="ChEBI" id="CHEBI:30616"/>
        <dbReference type="ChEBI" id="CHEBI:83421"/>
        <dbReference type="ChEBI" id="CHEBI:456216"/>
        <dbReference type="EC" id="2.7.11.1"/>
    </reaction>
</comment>
<keyword evidence="13" id="KW-1185">Reference proteome</keyword>
<comment type="caution">
    <text evidence="12">The sequence shown here is derived from an EMBL/GenBank/DDBJ whole genome shotgun (WGS) entry which is preliminary data.</text>
</comment>
<dbReference type="PROSITE" id="PS50948">
    <property type="entry name" value="PAN"/>
    <property type="match status" value="1"/>
</dbReference>
<evidence type="ECO:0000259" key="11">
    <source>
        <dbReference type="PROSITE" id="PS50948"/>
    </source>
</evidence>
<dbReference type="InterPro" id="IPR003609">
    <property type="entry name" value="Pan_app"/>
</dbReference>